<evidence type="ECO:0000256" key="17">
    <source>
        <dbReference type="ARBA" id="ARBA00023264"/>
    </source>
</evidence>
<dbReference type="PANTHER" id="PTHR46382">
    <property type="entry name" value="PHOSPHATIDATE CYTIDYLYLTRANSFERASE"/>
    <property type="match status" value="1"/>
</dbReference>
<evidence type="ECO:0000256" key="3">
    <source>
        <dbReference type="ARBA" id="ARBA00005119"/>
    </source>
</evidence>
<keyword evidence="10 18" id="KW-0808">Transferase</keyword>
<dbReference type="InterPro" id="IPR000374">
    <property type="entry name" value="PC_trans"/>
</dbReference>
<dbReference type="GO" id="GO:0016779">
    <property type="term" value="F:nucleotidyltransferase activity"/>
    <property type="evidence" value="ECO:0007669"/>
    <property type="project" value="UniProtKB-KW"/>
</dbReference>
<dbReference type="EC" id="2.7.7.41" evidence="6 18"/>
<evidence type="ECO:0000256" key="19">
    <source>
        <dbReference type="SAM" id="Phobius"/>
    </source>
</evidence>
<comment type="caution">
    <text evidence="20">The sequence shown here is derived from an EMBL/GenBank/DDBJ whole genome shotgun (WGS) entry which is preliminary data.</text>
</comment>
<protein>
    <recommendedName>
        <fullName evidence="7 18">Phosphatidate cytidylyltransferase</fullName>
        <ecNumber evidence="6 18">2.7.7.41</ecNumber>
    </recommendedName>
</protein>
<evidence type="ECO:0000256" key="5">
    <source>
        <dbReference type="ARBA" id="ARBA00010185"/>
    </source>
</evidence>
<evidence type="ECO:0000256" key="14">
    <source>
        <dbReference type="ARBA" id="ARBA00023098"/>
    </source>
</evidence>
<evidence type="ECO:0000256" key="6">
    <source>
        <dbReference type="ARBA" id="ARBA00012487"/>
    </source>
</evidence>
<evidence type="ECO:0000256" key="9">
    <source>
        <dbReference type="ARBA" id="ARBA00022516"/>
    </source>
</evidence>
<dbReference type="EMBL" id="BMFF01000001">
    <property type="protein sequence ID" value="GGC85395.1"/>
    <property type="molecule type" value="Genomic_DNA"/>
</dbReference>
<dbReference type="PROSITE" id="PS01315">
    <property type="entry name" value="CDS"/>
    <property type="match status" value="1"/>
</dbReference>
<proteinExistence type="inferred from homology"/>
<keyword evidence="17" id="KW-1208">Phospholipid metabolism</keyword>
<evidence type="ECO:0000256" key="11">
    <source>
        <dbReference type="ARBA" id="ARBA00022692"/>
    </source>
</evidence>
<evidence type="ECO:0000256" key="4">
    <source>
        <dbReference type="ARBA" id="ARBA00005189"/>
    </source>
</evidence>
<feature type="transmembrane region" description="Helical" evidence="19">
    <location>
        <begin position="77"/>
        <end position="95"/>
    </location>
</feature>
<dbReference type="Pfam" id="PF01148">
    <property type="entry name" value="CTP_transf_1"/>
    <property type="match status" value="1"/>
</dbReference>
<organism evidence="20 21">
    <name type="scientific">Halopseudomonas salina</name>
    <dbReference type="NCBI Taxonomy" id="1323744"/>
    <lineage>
        <taxon>Bacteria</taxon>
        <taxon>Pseudomonadati</taxon>
        <taxon>Pseudomonadota</taxon>
        <taxon>Gammaproteobacteria</taxon>
        <taxon>Pseudomonadales</taxon>
        <taxon>Pseudomonadaceae</taxon>
        <taxon>Halopseudomonas</taxon>
    </lineage>
</organism>
<keyword evidence="12 18" id="KW-0548">Nucleotidyltransferase</keyword>
<evidence type="ECO:0000256" key="2">
    <source>
        <dbReference type="ARBA" id="ARBA00004651"/>
    </source>
</evidence>
<evidence type="ECO:0000313" key="20">
    <source>
        <dbReference type="EMBL" id="GGC85395.1"/>
    </source>
</evidence>
<name>A0ABQ1P2B0_9GAMM</name>
<keyword evidence="8" id="KW-1003">Cell membrane</keyword>
<sequence>MLKQRIITAVILAPLAIAGFVLLEGAAFALFVGAIVVLGAWEWARLAGEAAQKGRIVYALVVALFMFGLYRDAWPAHYLFLPALAWWLVALVLISRYPKGRGLWAGSMISQLFGLLILLPAWYGLVWLRAQENGLWLILGVLILIWAADVGAYVAGKTWGRRKLLPRVSPGKTVEGLLGGLVFTQLLTLGVLLYLGWGVTALLMGQVTAALVVLFSIVGDLTESLFKREQGLKDSSSLLPGHGGVLDRIDSLTAAVPVFALCWMLIGERLA</sequence>
<keyword evidence="9" id="KW-0444">Lipid biosynthesis</keyword>
<feature type="transmembrane region" description="Helical" evidence="19">
    <location>
        <begin position="135"/>
        <end position="155"/>
    </location>
</feature>
<evidence type="ECO:0000256" key="7">
    <source>
        <dbReference type="ARBA" id="ARBA00019373"/>
    </source>
</evidence>
<feature type="transmembrane region" description="Helical" evidence="19">
    <location>
        <begin position="28"/>
        <end position="44"/>
    </location>
</feature>
<dbReference type="PANTHER" id="PTHR46382:SF1">
    <property type="entry name" value="PHOSPHATIDATE CYTIDYLYLTRANSFERASE"/>
    <property type="match status" value="1"/>
</dbReference>
<keyword evidence="21" id="KW-1185">Reference proteome</keyword>
<comment type="pathway">
    <text evidence="3 18">Phospholipid metabolism; CDP-diacylglycerol biosynthesis; CDP-diacylglycerol from sn-glycerol 3-phosphate: step 3/3.</text>
</comment>
<evidence type="ECO:0000256" key="12">
    <source>
        <dbReference type="ARBA" id="ARBA00022695"/>
    </source>
</evidence>
<dbReference type="Proteomes" id="UP000638188">
    <property type="component" value="Unassembled WGS sequence"/>
</dbReference>
<keyword evidence="11 18" id="KW-0812">Transmembrane</keyword>
<evidence type="ECO:0000256" key="18">
    <source>
        <dbReference type="RuleBase" id="RU003938"/>
    </source>
</evidence>
<keyword evidence="14" id="KW-0443">Lipid metabolism</keyword>
<comment type="similarity">
    <text evidence="5 18">Belongs to the CDS family.</text>
</comment>
<feature type="transmembrane region" description="Helical" evidence="19">
    <location>
        <begin position="203"/>
        <end position="222"/>
    </location>
</feature>
<comment type="catalytic activity">
    <reaction evidence="1 18">
        <text>a 1,2-diacyl-sn-glycero-3-phosphate + CTP + H(+) = a CDP-1,2-diacyl-sn-glycerol + diphosphate</text>
        <dbReference type="Rhea" id="RHEA:16229"/>
        <dbReference type="ChEBI" id="CHEBI:15378"/>
        <dbReference type="ChEBI" id="CHEBI:33019"/>
        <dbReference type="ChEBI" id="CHEBI:37563"/>
        <dbReference type="ChEBI" id="CHEBI:58332"/>
        <dbReference type="ChEBI" id="CHEBI:58608"/>
        <dbReference type="EC" id="2.7.7.41"/>
    </reaction>
</comment>
<comment type="subcellular location">
    <subcellularLocation>
        <location evidence="2">Cell membrane</location>
        <topology evidence="2">Multi-pass membrane protein</topology>
    </subcellularLocation>
</comment>
<evidence type="ECO:0000256" key="13">
    <source>
        <dbReference type="ARBA" id="ARBA00022989"/>
    </source>
</evidence>
<keyword evidence="15 19" id="KW-0472">Membrane</keyword>
<keyword evidence="16" id="KW-0594">Phospholipid biosynthesis</keyword>
<evidence type="ECO:0000256" key="10">
    <source>
        <dbReference type="ARBA" id="ARBA00022679"/>
    </source>
</evidence>
<dbReference type="RefSeq" id="WP_150277741.1">
    <property type="nucleotide sequence ID" value="NZ_BMFF01000001.1"/>
</dbReference>
<comment type="pathway">
    <text evidence="4">Lipid metabolism.</text>
</comment>
<reference evidence="21" key="1">
    <citation type="journal article" date="2019" name="Int. J. Syst. Evol. Microbiol.">
        <title>The Global Catalogue of Microorganisms (GCM) 10K type strain sequencing project: providing services to taxonomists for standard genome sequencing and annotation.</title>
        <authorList>
            <consortium name="The Broad Institute Genomics Platform"/>
            <consortium name="The Broad Institute Genome Sequencing Center for Infectious Disease"/>
            <person name="Wu L."/>
            <person name="Ma J."/>
        </authorList>
    </citation>
    <scope>NUCLEOTIDE SEQUENCE [LARGE SCALE GENOMIC DNA]</scope>
    <source>
        <strain evidence="21">CGMCC 1.12482</strain>
    </source>
</reference>
<evidence type="ECO:0000256" key="1">
    <source>
        <dbReference type="ARBA" id="ARBA00001698"/>
    </source>
</evidence>
<gene>
    <name evidence="20" type="primary">cdsA</name>
    <name evidence="20" type="ORF">GCM10007418_01450</name>
</gene>
<evidence type="ECO:0000313" key="21">
    <source>
        <dbReference type="Proteomes" id="UP000638188"/>
    </source>
</evidence>
<keyword evidence="13 19" id="KW-1133">Transmembrane helix</keyword>
<feature type="transmembrane region" description="Helical" evidence="19">
    <location>
        <begin position="102"/>
        <end position="123"/>
    </location>
</feature>
<evidence type="ECO:0000256" key="8">
    <source>
        <dbReference type="ARBA" id="ARBA00022475"/>
    </source>
</evidence>
<feature type="transmembrane region" description="Helical" evidence="19">
    <location>
        <begin position="176"/>
        <end position="197"/>
    </location>
</feature>
<accession>A0ABQ1P2B0</accession>
<evidence type="ECO:0000256" key="16">
    <source>
        <dbReference type="ARBA" id="ARBA00023209"/>
    </source>
</evidence>
<evidence type="ECO:0000256" key="15">
    <source>
        <dbReference type="ARBA" id="ARBA00023136"/>
    </source>
</evidence>